<dbReference type="EMBL" id="BOPB01000038">
    <property type="protein sequence ID" value="GIJ24709.1"/>
    <property type="molecule type" value="Genomic_DNA"/>
</dbReference>
<organism evidence="2 3">
    <name type="scientific">Micromonospora lutea</name>
    <dbReference type="NCBI Taxonomy" id="419825"/>
    <lineage>
        <taxon>Bacteria</taxon>
        <taxon>Bacillati</taxon>
        <taxon>Actinomycetota</taxon>
        <taxon>Actinomycetes</taxon>
        <taxon>Micromonosporales</taxon>
        <taxon>Micromonosporaceae</taxon>
        <taxon>Micromonospora</taxon>
    </lineage>
</organism>
<keyword evidence="3" id="KW-1185">Reference proteome</keyword>
<feature type="region of interest" description="Disordered" evidence="1">
    <location>
        <begin position="1"/>
        <end position="52"/>
    </location>
</feature>
<sequence length="76" mass="8207">MHDGGEPPRGRRNGGADEGERGLRGLVGSGSSQVSVTAAMRARDAARPTDEDLAEAADKVVIIRRNWSPREDLPRR</sequence>
<dbReference type="Proteomes" id="UP000643165">
    <property type="component" value="Unassembled WGS sequence"/>
</dbReference>
<protein>
    <submittedName>
        <fullName evidence="2">Uncharacterized protein</fullName>
    </submittedName>
</protein>
<accession>A0ABQ4J3K1</accession>
<feature type="compositionally biased region" description="Basic and acidic residues" evidence="1">
    <location>
        <begin position="1"/>
        <end position="23"/>
    </location>
</feature>
<evidence type="ECO:0000313" key="3">
    <source>
        <dbReference type="Proteomes" id="UP000643165"/>
    </source>
</evidence>
<gene>
    <name evidence="2" type="ORF">Vlu01_53330</name>
</gene>
<evidence type="ECO:0000256" key="1">
    <source>
        <dbReference type="SAM" id="MobiDB-lite"/>
    </source>
</evidence>
<name>A0ABQ4J3K1_9ACTN</name>
<feature type="compositionally biased region" description="Low complexity" evidence="1">
    <location>
        <begin position="24"/>
        <end position="35"/>
    </location>
</feature>
<reference evidence="2 3" key="1">
    <citation type="submission" date="2021-01" db="EMBL/GenBank/DDBJ databases">
        <title>Whole genome shotgun sequence of Verrucosispora lutea NBRC 106530.</title>
        <authorList>
            <person name="Komaki H."/>
            <person name="Tamura T."/>
        </authorList>
    </citation>
    <scope>NUCLEOTIDE SEQUENCE [LARGE SCALE GENOMIC DNA]</scope>
    <source>
        <strain evidence="2 3">NBRC 106530</strain>
    </source>
</reference>
<evidence type="ECO:0000313" key="2">
    <source>
        <dbReference type="EMBL" id="GIJ24709.1"/>
    </source>
</evidence>
<comment type="caution">
    <text evidence="2">The sequence shown here is derived from an EMBL/GenBank/DDBJ whole genome shotgun (WGS) entry which is preliminary data.</text>
</comment>
<proteinExistence type="predicted"/>
<feature type="compositionally biased region" description="Basic and acidic residues" evidence="1">
    <location>
        <begin position="41"/>
        <end position="50"/>
    </location>
</feature>